<accession>A0A9W6YY59</accession>
<feature type="region of interest" description="Disordered" evidence="1">
    <location>
        <begin position="1"/>
        <end position="138"/>
    </location>
</feature>
<keyword evidence="3" id="KW-1185">Reference proteome</keyword>
<sequence>MTRSRRAPAVNYNDDIDEDEFVADDFQQSAEQSSTAPLTRPLRRLHRVIPEDDMEEANDELDDDDEEEEEEEDSGYDDDIDVNAPMADDDEEDFDGDYDEYSSKKKSPKKKNKSPSLKVTLKDYRDHSDHSALPTNPNVSILKEESKLSIKLKFQPHNNTNNNIKLESLSPASSSDTKVRLSPNKAAHLTSKYLDTEDDFDSTDGLDSELPKDDEEGMLDTNNDNQRF</sequence>
<organism evidence="2 3">
    <name type="scientific">Ambrosiozyma monospora</name>
    <name type="common">Yeast</name>
    <name type="synonym">Endomycopsis monosporus</name>
    <dbReference type="NCBI Taxonomy" id="43982"/>
    <lineage>
        <taxon>Eukaryota</taxon>
        <taxon>Fungi</taxon>
        <taxon>Dikarya</taxon>
        <taxon>Ascomycota</taxon>
        <taxon>Saccharomycotina</taxon>
        <taxon>Pichiomycetes</taxon>
        <taxon>Pichiales</taxon>
        <taxon>Pichiaceae</taxon>
        <taxon>Ambrosiozyma</taxon>
    </lineage>
</organism>
<evidence type="ECO:0000313" key="2">
    <source>
        <dbReference type="EMBL" id="GMG41119.1"/>
    </source>
</evidence>
<dbReference type="AlphaFoldDB" id="A0A9W6YY59"/>
<protein>
    <submittedName>
        <fullName evidence="2">Unnamed protein product</fullName>
    </submittedName>
</protein>
<feature type="compositionally biased region" description="Acidic residues" evidence="1">
    <location>
        <begin position="14"/>
        <end position="23"/>
    </location>
</feature>
<gene>
    <name evidence="2" type="ORF">Amon01_000648500</name>
</gene>
<feature type="compositionally biased region" description="Basic and acidic residues" evidence="1">
    <location>
        <begin position="120"/>
        <end position="130"/>
    </location>
</feature>
<feature type="compositionally biased region" description="Acidic residues" evidence="1">
    <location>
        <begin position="196"/>
        <end position="218"/>
    </location>
</feature>
<reference evidence="2" key="1">
    <citation type="submission" date="2023-04" db="EMBL/GenBank/DDBJ databases">
        <title>Ambrosiozyma monospora NBRC 1965.</title>
        <authorList>
            <person name="Ichikawa N."/>
            <person name="Sato H."/>
            <person name="Tonouchi N."/>
        </authorList>
    </citation>
    <scope>NUCLEOTIDE SEQUENCE</scope>
    <source>
        <strain evidence="2">NBRC 1965</strain>
    </source>
</reference>
<feature type="region of interest" description="Disordered" evidence="1">
    <location>
        <begin position="154"/>
        <end position="228"/>
    </location>
</feature>
<feature type="compositionally biased region" description="Polar residues" evidence="1">
    <location>
        <begin position="156"/>
        <end position="176"/>
    </location>
</feature>
<feature type="compositionally biased region" description="Acidic residues" evidence="1">
    <location>
        <begin position="51"/>
        <end position="100"/>
    </location>
</feature>
<feature type="compositionally biased region" description="Polar residues" evidence="1">
    <location>
        <begin position="27"/>
        <end position="37"/>
    </location>
</feature>
<dbReference type="EMBL" id="BSXU01004153">
    <property type="protein sequence ID" value="GMG41119.1"/>
    <property type="molecule type" value="Genomic_DNA"/>
</dbReference>
<name>A0A9W6YY59_AMBMO</name>
<feature type="compositionally biased region" description="Basic residues" evidence="1">
    <location>
        <begin position="104"/>
        <end position="113"/>
    </location>
</feature>
<proteinExistence type="predicted"/>
<comment type="caution">
    <text evidence="2">The sequence shown here is derived from an EMBL/GenBank/DDBJ whole genome shotgun (WGS) entry which is preliminary data.</text>
</comment>
<evidence type="ECO:0000313" key="3">
    <source>
        <dbReference type="Proteomes" id="UP001165063"/>
    </source>
</evidence>
<dbReference type="Proteomes" id="UP001165063">
    <property type="component" value="Unassembled WGS sequence"/>
</dbReference>
<evidence type="ECO:0000256" key="1">
    <source>
        <dbReference type="SAM" id="MobiDB-lite"/>
    </source>
</evidence>